<dbReference type="EMBL" id="CP093366">
    <property type="protein sequence ID" value="UQS81481.1"/>
    <property type="molecule type" value="Genomic_DNA"/>
</dbReference>
<dbReference type="PANTHER" id="PTHR10359:SF18">
    <property type="entry name" value="ENDONUCLEASE III"/>
    <property type="match status" value="1"/>
</dbReference>
<dbReference type="SMART" id="SM00478">
    <property type="entry name" value="ENDO3c"/>
    <property type="match status" value="1"/>
</dbReference>
<dbReference type="EC" id="4.2.99.18" evidence="10"/>
<evidence type="ECO:0000256" key="7">
    <source>
        <dbReference type="ARBA" id="ARBA00023014"/>
    </source>
</evidence>
<keyword evidence="2" id="KW-0004">4Fe-4S</keyword>
<evidence type="ECO:0000256" key="3">
    <source>
        <dbReference type="ARBA" id="ARBA00022723"/>
    </source>
</evidence>
<keyword evidence="10" id="KW-0238">DNA-binding</keyword>
<dbReference type="InterPro" id="IPR023170">
    <property type="entry name" value="HhH_base_excis_C"/>
</dbReference>
<reference evidence="12" key="1">
    <citation type="journal article" date="2022" name="Int. J. Syst. Evol. Microbiol.">
        <title>Apilactobacillus apisilvae sp. nov., Nicolia spurrieriana gen. nov. sp. nov., Bombilactobacillus folatiphilus sp. nov. and Bombilactobacillus thymidiniphilus sp. nov., four new lactic acid bacterial isolates from stingless bees Tetragonula carbonaria and Austroplebeia australis.</title>
        <authorList>
            <person name="Oliphant S.A."/>
            <person name="Watson-Haigh N.S."/>
            <person name="Sumby K.M."/>
            <person name="Gardner J."/>
            <person name="Groom S."/>
            <person name="Jiranek V."/>
        </authorList>
    </citation>
    <scope>NUCLEOTIDE SEQUENCE</scope>
    <source>
        <strain evidence="12">SG4_D2</strain>
    </source>
</reference>
<dbReference type="GO" id="GO:0004519">
    <property type="term" value="F:endonuclease activity"/>
    <property type="evidence" value="ECO:0007669"/>
    <property type="project" value="UniProtKB-KW"/>
</dbReference>
<comment type="caution">
    <text evidence="10">Lacks conserved residue(s) required for the propagation of feature annotation.</text>
</comment>
<evidence type="ECO:0000256" key="6">
    <source>
        <dbReference type="ARBA" id="ARBA00023004"/>
    </source>
</evidence>
<name>A0ABY4P7F2_9LACO</name>
<dbReference type="Proteomes" id="UP000831495">
    <property type="component" value="Chromosome"/>
</dbReference>
<dbReference type="InterPro" id="IPR005759">
    <property type="entry name" value="Nth"/>
</dbReference>
<evidence type="ECO:0000313" key="13">
    <source>
        <dbReference type="Proteomes" id="UP000831495"/>
    </source>
</evidence>
<dbReference type="Gene3D" id="1.10.1670.10">
    <property type="entry name" value="Helix-hairpin-Helix base-excision DNA repair enzymes (C-terminal)"/>
    <property type="match status" value="1"/>
</dbReference>
<gene>
    <name evidence="10" type="primary">nth</name>
    <name evidence="12" type="ORF">MOO45_04455</name>
</gene>
<dbReference type="PIRSF" id="PIRSF001435">
    <property type="entry name" value="Nth"/>
    <property type="match status" value="1"/>
</dbReference>
<keyword evidence="13" id="KW-1185">Reference proteome</keyword>
<dbReference type="Gene3D" id="1.10.340.30">
    <property type="entry name" value="Hypothetical protein, domain 2"/>
    <property type="match status" value="1"/>
</dbReference>
<evidence type="ECO:0000256" key="2">
    <source>
        <dbReference type="ARBA" id="ARBA00022485"/>
    </source>
</evidence>
<dbReference type="InterPro" id="IPR011257">
    <property type="entry name" value="DNA_glycosylase"/>
</dbReference>
<proteinExistence type="inferred from homology"/>
<evidence type="ECO:0000313" key="12">
    <source>
        <dbReference type="EMBL" id="UQS81481.1"/>
    </source>
</evidence>
<keyword evidence="6" id="KW-0408">Iron</keyword>
<evidence type="ECO:0000256" key="8">
    <source>
        <dbReference type="ARBA" id="ARBA00023204"/>
    </source>
</evidence>
<dbReference type="CDD" id="cd00056">
    <property type="entry name" value="ENDO3c"/>
    <property type="match status" value="1"/>
</dbReference>
<evidence type="ECO:0000256" key="9">
    <source>
        <dbReference type="ARBA" id="ARBA00023295"/>
    </source>
</evidence>
<keyword evidence="12" id="KW-0540">Nuclease</keyword>
<comment type="function">
    <text evidence="10">DNA repair enzyme that has both DNA N-glycosylase activity and AP-lyase activity. The DNA N-glycosylase activity releases various damaged pyrimidines from DNA by cleaving the N-glycosidic bond, leaving an AP (apurinic/apyrimidinic) site. The AP-lyase activity cleaves the phosphodiester bond 3' to the AP site by a beta-elimination, leaving a 3'-terminal unsaturated sugar and a product with a terminal 5'-phosphate.</text>
</comment>
<accession>A0ABY4P7F2</accession>
<keyword evidence="8 10" id="KW-0234">DNA repair</keyword>
<comment type="similarity">
    <text evidence="1 10">Belongs to the Nth/MutY family.</text>
</comment>
<sequence>MLLDDEQIRQAMKMIMDCYPNAGPSLQAQSHFQYLIAVMLSAQTTDKSVNRVTPQLFAAFPDAQTLAQATVEQVEALIKSLGLYHTKAKHLILCAQQLVQNFDGQVPTSQEKLITLSGVGTKTANVVLSDCFGIPAFAVDTHVSKIAKRLHFVEAEAGVQVVEKRVTEALASKDWIKAHHALIDFGREFNFHNEKAIEQLPIVQQCDQWVAAN</sequence>
<keyword evidence="7" id="KW-0411">Iron-sulfur</keyword>
<dbReference type="RefSeq" id="WP_249513747.1">
    <property type="nucleotide sequence ID" value="NZ_CP093366.1"/>
</dbReference>
<comment type="cofactor">
    <cofactor evidence="10">
        <name>[4Fe-4S] cluster</name>
        <dbReference type="ChEBI" id="CHEBI:49883"/>
    </cofactor>
    <text evidence="10">Binds 1 [4Fe-4S] cluster.</text>
</comment>
<dbReference type="Pfam" id="PF00633">
    <property type="entry name" value="HHH"/>
    <property type="match status" value="1"/>
</dbReference>
<dbReference type="Pfam" id="PF00730">
    <property type="entry name" value="HhH-GPD"/>
    <property type="match status" value="1"/>
</dbReference>
<evidence type="ECO:0000256" key="5">
    <source>
        <dbReference type="ARBA" id="ARBA00022801"/>
    </source>
</evidence>
<dbReference type="HAMAP" id="MF_00942">
    <property type="entry name" value="Nth"/>
    <property type="match status" value="1"/>
</dbReference>
<dbReference type="InterPro" id="IPR000445">
    <property type="entry name" value="HhH_motif"/>
</dbReference>
<evidence type="ECO:0000259" key="11">
    <source>
        <dbReference type="SMART" id="SM00478"/>
    </source>
</evidence>
<keyword evidence="10" id="KW-0456">Lyase</keyword>
<keyword evidence="12" id="KW-0255">Endonuclease</keyword>
<dbReference type="SUPFAM" id="SSF48150">
    <property type="entry name" value="DNA-glycosylase"/>
    <property type="match status" value="1"/>
</dbReference>
<feature type="domain" description="HhH-GPD" evidence="11">
    <location>
        <begin position="40"/>
        <end position="188"/>
    </location>
</feature>
<evidence type="ECO:0000256" key="4">
    <source>
        <dbReference type="ARBA" id="ARBA00022763"/>
    </source>
</evidence>
<dbReference type="PANTHER" id="PTHR10359">
    <property type="entry name" value="A/G-SPECIFIC ADENINE GLYCOSYLASE/ENDONUCLEASE III"/>
    <property type="match status" value="1"/>
</dbReference>
<keyword evidence="4 10" id="KW-0227">DNA damage</keyword>
<comment type="catalytic activity">
    <reaction evidence="10">
        <text>2'-deoxyribonucleotide-(2'-deoxyribose 5'-phosphate)-2'-deoxyribonucleotide-DNA = a 3'-end 2'-deoxyribonucleotide-(2,3-dehydro-2,3-deoxyribose 5'-phosphate)-DNA + a 5'-end 5'-phospho-2'-deoxyribonucleoside-DNA + H(+)</text>
        <dbReference type="Rhea" id="RHEA:66592"/>
        <dbReference type="Rhea" id="RHEA-COMP:13180"/>
        <dbReference type="Rhea" id="RHEA-COMP:16897"/>
        <dbReference type="Rhea" id="RHEA-COMP:17067"/>
        <dbReference type="ChEBI" id="CHEBI:15378"/>
        <dbReference type="ChEBI" id="CHEBI:136412"/>
        <dbReference type="ChEBI" id="CHEBI:157695"/>
        <dbReference type="ChEBI" id="CHEBI:167181"/>
        <dbReference type="EC" id="4.2.99.18"/>
    </reaction>
</comment>
<keyword evidence="9 10" id="KW-0326">Glycosidase</keyword>
<keyword evidence="3" id="KW-0479">Metal-binding</keyword>
<organism evidence="12 13">
    <name type="scientific">Bombilactobacillus folatiphilus</name>
    <dbReference type="NCBI Taxonomy" id="2923362"/>
    <lineage>
        <taxon>Bacteria</taxon>
        <taxon>Bacillati</taxon>
        <taxon>Bacillota</taxon>
        <taxon>Bacilli</taxon>
        <taxon>Lactobacillales</taxon>
        <taxon>Lactobacillaceae</taxon>
        <taxon>Bombilactobacillus</taxon>
    </lineage>
</organism>
<evidence type="ECO:0000256" key="1">
    <source>
        <dbReference type="ARBA" id="ARBA00008343"/>
    </source>
</evidence>
<evidence type="ECO:0000256" key="10">
    <source>
        <dbReference type="HAMAP-Rule" id="MF_00942"/>
    </source>
</evidence>
<protein>
    <recommendedName>
        <fullName evidence="10">Endonuclease III</fullName>
        <ecNumber evidence="10">4.2.99.18</ecNumber>
    </recommendedName>
    <alternativeName>
        <fullName evidence="10">DNA-(apurinic or apyrimidinic site) lyase</fullName>
    </alternativeName>
</protein>
<keyword evidence="5 10" id="KW-0378">Hydrolase</keyword>
<dbReference type="InterPro" id="IPR003265">
    <property type="entry name" value="HhH-GPD_domain"/>
</dbReference>